<dbReference type="PANTHER" id="PTHR33273:SF4">
    <property type="entry name" value="ENDONUCLEASE_EXONUCLEASE_PHOSPHATASE DOMAIN-CONTAINING PROTEIN"/>
    <property type="match status" value="1"/>
</dbReference>
<organism evidence="2 3">
    <name type="scientific">Cinara cedri</name>
    <dbReference type="NCBI Taxonomy" id="506608"/>
    <lineage>
        <taxon>Eukaryota</taxon>
        <taxon>Metazoa</taxon>
        <taxon>Ecdysozoa</taxon>
        <taxon>Arthropoda</taxon>
        <taxon>Hexapoda</taxon>
        <taxon>Insecta</taxon>
        <taxon>Pterygota</taxon>
        <taxon>Neoptera</taxon>
        <taxon>Paraneoptera</taxon>
        <taxon>Hemiptera</taxon>
        <taxon>Sternorrhyncha</taxon>
        <taxon>Aphidomorpha</taxon>
        <taxon>Aphidoidea</taxon>
        <taxon>Aphididae</taxon>
        <taxon>Lachninae</taxon>
        <taxon>Cinara</taxon>
    </lineage>
</organism>
<dbReference type="AlphaFoldDB" id="A0A5E4MBQ4"/>
<dbReference type="InterPro" id="IPR005135">
    <property type="entry name" value="Endo/exonuclease/phosphatase"/>
</dbReference>
<proteinExistence type="predicted"/>
<dbReference type="Proteomes" id="UP000325440">
    <property type="component" value="Unassembled WGS sequence"/>
</dbReference>
<keyword evidence="2" id="KW-0269">Exonuclease</keyword>
<dbReference type="OrthoDB" id="6627222at2759"/>
<evidence type="ECO:0000313" key="2">
    <source>
        <dbReference type="EMBL" id="VVC29698.1"/>
    </source>
</evidence>
<gene>
    <name evidence="2" type="ORF">CINCED_3A013465</name>
</gene>
<dbReference type="GO" id="GO:0004527">
    <property type="term" value="F:exonuclease activity"/>
    <property type="evidence" value="ECO:0007669"/>
    <property type="project" value="UniProtKB-KW"/>
</dbReference>
<keyword evidence="2" id="KW-0540">Nuclease</keyword>
<dbReference type="InterPro" id="IPR036691">
    <property type="entry name" value="Endo/exonu/phosph_ase_sf"/>
</dbReference>
<dbReference type="Pfam" id="PF14529">
    <property type="entry name" value="Exo_endo_phos_2"/>
    <property type="match status" value="1"/>
</dbReference>
<evidence type="ECO:0000259" key="1">
    <source>
        <dbReference type="Pfam" id="PF14529"/>
    </source>
</evidence>
<sequence length="213" mass="24149">MKPNYCIYYWKNKYQIPNTKLFFPGFKIFRTDHPDKTAHSGTAIIISSKIQYQLLPSVQLPTIQSTTVQITLNHVPTKISSVYLPPHLAISSRQLNKFLKSLGQQFLVGGDFNAKHSQLGCISENQRGKMPQKITKNTPYIFISSKGPTYWPQHHNRHPDILDFFLSSPSRHIKHSVNNLNDLSSDHTPILLTMIASIEPTPPHPSLSQGPIK</sequence>
<protein>
    <submittedName>
        <fullName evidence="2">Endonuclease/exonuclease/phosphatase</fullName>
    </submittedName>
</protein>
<feature type="domain" description="Endonuclease/exonuclease/phosphatase" evidence="1">
    <location>
        <begin position="78"/>
        <end position="190"/>
    </location>
</feature>
<keyword evidence="3" id="KW-1185">Reference proteome</keyword>
<accession>A0A5E4MBQ4</accession>
<dbReference type="GO" id="GO:0004519">
    <property type="term" value="F:endonuclease activity"/>
    <property type="evidence" value="ECO:0007669"/>
    <property type="project" value="UniProtKB-KW"/>
</dbReference>
<dbReference type="Gene3D" id="3.60.10.10">
    <property type="entry name" value="Endonuclease/exonuclease/phosphatase"/>
    <property type="match status" value="1"/>
</dbReference>
<keyword evidence="2" id="KW-0378">Hydrolase</keyword>
<dbReference type="EMBL" id="CABPRJ010000497">
    <property type="protein sequence ID" value="VVC29698.1"/>
    <property type="molecule type" value="Genomic_DNA"/>
</dbReference>
<name>A0A5E4MBQ4_9HEMI</name>
<evidence type="ECO:0000313" key="3">
    <source>
        <dbReference type="Proteomes" id="UP000325440"/>
    </source>
</evidence>
<keyword evidence="2" id="KW-0255">Endonuclease</keyword>
<dbReference type="SUPFAM" id="SSF56219">
    <property type="entry name" value="DNase I-like"/>
    <property type="match status" value="1"/>
</dbReference>
<dbReference type="PANTHER" id="PTHR33273">
    <property type="entry name" value="DOMAIN-CONTAINING PROTEIN, PUTATIVE-RELATED"/>
    <property type="match status" value="1"/>
</dbReference>
<reference evidence="2 3" key="1">
    <citation type="submission" date="2019-08" db="EMBL/GenBank/DDBJ databases">
        <authorList>
            <person name="Alioto T."/>
            <person name="Alioto T."/>
            <person name="Gomez Garrido J."/>
        </authorList>
    </citation>
    <scope>NUCLEOTIDE SEQUENCE [LARGE SCALE GENOMIC DNA]</scope>
</reference>